<reference evidence="4" key="1">
    <citation type="journal article" date="2019" name="Int. J. Syst. Evol. Microbiol.">
        <title>The Global Catalogue of Microorganisms (GCM) 10K type strain sequencing project: providing services to taxonomists for standard genome sequencing and annotation.</title>
        <authorList>
            <consortium name="The Broad Institute Genomics Platform"/>
            <consortium name="The Broad Institute Genome Sequencing Center for Infectious Disease"/>
            <person name="Wu L."/>
            <person name="Ma J."/>
        </authorList>
    </citation>
    <scope>NUCLEOTIDE SEQUENCE [LARGE SCALE GENOMIC DNA]</scope>
    <source>
        <strain evidence="4">JCM 12125</strain>
    </source>
</reference>
<name>A0ABW0FMC0_9CAUL</name>
<dbReference type="PANTHER" id="PTHR46558">
    <property type="entry name" value="TRACRIPTIONAL REGULATORY PROTEIN-RELATED-RELATED"/>
    <property type="match status" value="1"/>
</dbReference>
<sequence length="143" mass="15218">MKVDDQIHPIDLAVGRNIRALRIAGGTSQSRLAEKIGVSFQQIQKYETGANRVSASKLFEIASVLKVPLERLYAGLALPGRGQQDEDDNGLEALTRLMMATAGGVALARAYVRIGHGRSRRALVDLAEAIVDGDTPSAPPSLG</sequence>
<comment type="caution">
    <text evidence="3">The sequence shown here is derived from an EMBL/GenBank/DDBJ whole genome shotgun (WGS) entry which is preliminary data.</text>
</comment>
<accession>A0ABW0FMC0</accession>
<dbReference type="InterPro" id="IPR010982">
    <property type="entry name" value="Lambda_DNA-bd_dom_sf"/>
</dbReference>
<protein>
    <submittedName>
        <fullName evidence="3">Helix-turn-helix domain-containing protein</fullName>
    </submittedName>
</protein>
<proteinExistence type="predicted"/>
<dbReference type="CDD" id="cd00093">
    <property type="entry name" value="HTH_XRE"/>
    <property type="match status" value="1"/>
</dbReference>
<evidence type="ECO:0000313" key="3">
    <source>
        <dbReference type="EMBL" id="MFC5342905.1"/>
    </source>
</evidence>
<dbReference type="Gene3D" id="1.10.260.40">
    <property type="entry name" value="lambda repressor-like DNA-binding domains"/>
    <property type="match status" value="1"/>
</dbReference>
<dbReference type="SMART" id="SM00530">
    <property type="entry name" value="HTH_XRE"/>
    <property type="match status" value="1"/>
</dbReference>
<evidence type="ECO:0000256" key="1">
    <source>
        <dbReference type="ARBA" id="ARBA00023125"/>
    </source>
</evidence>
<dbReference type="Proteomes" id="UP001596152">
    <property type="component" value="Unassembled WGS sequence"/>
</dbReference>
<dbReference type="SUPFAM" id="SSF47413">
    <property type="entry name" value="lambda repressor-like DNA-binding domains"/>
    <property type="match status" value="1"/>
</dbReference>
<feature type="domain" description="HTH cro/C1-type" evidence="2">
    <location>
        <begin position="18"/>
        <end position="72"/>
    </location>
</feature>
<dbReference type="InterPro" id="IPR001387">
    <property type="entry name" value="Cro/C1-type_HTH"/>
</dbReference>
<dbReference type="PROSITE" id="PS50943">
    <property type="entry name" value="HTH_CROC1"/>
    <property type="match status" value="1"/>
</dbReference>
<gene>
    <name evidence="3" type="ORF">ACFPIE_03200</name>
</gene>
<keyword evidence="1" id="KW-0238">DNA-binding</keyword>
<evidence type="ECO:0000313" key="4">
    <source>
        <dbReference type="Proteomes" id="UP001596152"/>
    </source>
</evidence>
<dbReference type="RefSeq" id="WP_374039567.1">
    <property type="nucleotide sequence ID" value="NZ_CP169083.1"/>
</dbReference>
<evidence type="ECO:0000259" key="2">
    <source>
        <dbReference type="PROSITE" id="PS50943"/>
    </source>
</evidence>
<keyword evidence="4" id="KW-1185">Reference proteome</keyword>
<dbReference type="Pfam" id="PF01381">
    <property type="entry name" value="HTH_3"/>
    <property type="match status" value="1"/>
</dbReference>
<dbReference type="EMBL" id="JBHSLF010000006">
    <property type="protein sequence ID" value="MFC5342905.1"/>
    <property type="molecule type" value="Genomic_DNA"/>
</dbReference>
<dbReference type="PANTHER" id="PTHR46558:SF4">
    <property type="entry name" value="DNA-BIDING PHAGE PROTEIN"/>
    <property type="match status" value="1"/>
</dbReference>
<organism evidence="3 4">
    <name type="scientific">Brevundimonas staleyi</name>
    <dbReference type="NCBI Taxonomy" id="74326"/>
    <lineage>
        <taxon>Bacteria</taxon>
        <taxon>Pseudomonadati</taxon>
        <taxon>Pseudomonadota</taxon>
        <taxon>Alphaproteobacteria</taxon>
        <taxon>Caulobacterales</taxon>
        <taxon>Caulobacteraceae</taxon>
        <taxon>Brevundimonas</taxon>
    </lineage>
</organism>